<evidence type="ECO:0000256" key="1">
    <source>
        <dbReference type="SAM" id="MobiDB-lite"/>
    </source>
</evidence>
<comment type="caution">
    <text evidence="2">The sequence shown here is derived from an EMBL/GenBank/DDBJ whole genome shotgun (WGS) entry which is preliminary data.</text>
</comment>
<accession>A0ABR4GWU9</accession>
<evidence type="ECO:0000313" key="3">
    <source>
        <dbReference type="Proteomes" id="UP001610334"/>
    </source>
</evidence>
<dbReference type="Proteomes" id="UP001610334">
    <property type="component" value="Unassembled WGS sequence"/>
</dbReference>
<organism evidence="2 3">
    <name type="scientific">Aspergillus granulosus</name>
    <dbReference type="NCBI Taxonomy" id="176169"/>
    <lineage>
        <taxon>Eukaryota</taxon>
        <taxon>Fungi</taxon>
        <taxon>Dikarya</taxon>
        <taxon>Ascomycota</taxon>
        <taxon>Pezizomycotina</taxon>
        <taxon>Eurotiomycetes</taxon>
        <taxon>Eurotiomycetidae</taxon>
        <taxon>Eurotiales</taxon>
        <taxon>Aspergillaceae</taxon>
        <taxon>Aspergillus</taxon>
        <taxon>Aspergillus subgen. Nidulantes</taxon>
    </lineage>
</organism>
<feature type="region of interest" description="Disordered" evidence="1">
    <location>
        <begin position="35"/>
        <end position="66"/>
    </location>
</feature>
<protein>
    <submittedName>
        <fullName evidence="2">Uncharacterized protein</fullName>
    </submittedName>
</protein>
<keyword evidence="3" id="KW-1185">Reference proteome</keyword>
<sequence>MVYRPTSLKRPIILGMLLPLHHQPLLYLNHTSSISKTTKSENRKQECTPATTSSPQPKPSAKPFNPLNVHYNPFAAGPQTWITISRAPSGPYIYKPRWNKELLQHPQ</sequence>
<proteinExistence type="predicted"/>
<gene>
    <name evidence="2" type="ORF">BJX63DRAFT_62769</name>
</gene>
<evidence type="ECO:0000313" key="2">
    <source>
        <dbReference type="EMBL" id="KAL2807668.1"/>
    </source>
</evidence>
<reference evidence="2 3" key="1">
    <citation type="submission" date="2024-07" db="EMBL/GenBank/DDBJ databases">
        <title>Section-level genome sequencing and comparative genomics of Aspergillus sections Usti and Cavernicolus.</title>
        <authorList>
            <consortium name="Lawrence Berkeley National Laboratory"/>
            <person name="Nybo J.L."/>
            <person name="Vesth T.C."/>
            <person name="Theobald S."/>
            <person name="Frisvad J.C."/>
            <person name="Larsen T.O."/>
            <person name="Kjaerboelling I."/>
            <person name="Rothschild-Mancinelli K."/>
            <person name="Lyhne E.K."/>
            <person name="Kogle M.E."/>
            <person name="Barry K."/>
            <person name="Clum A."/>
            <person name="Na H."/>
            <person name="Ledsgaard L."/>
            <person name="Lin J."/>
            <person name="Lipzen A."/>
            <person name="Kuo A."/>
            <person name="Riley R."/>
            <person name="Mondo S."/>
            <person name="Labutti K."/>
            <person name="Haridas S."/>
            <person name="Pangalinan J."/>
            <person name="Salamov A.A."/>
            <person name="Simmons B.A."/>
            <person name="Magnuson J.K."/>
            <person name="Chen J."/>
            <person name="Drula E."/>
            <person name="Henrissat B."/>
            <person name="Wiebenga A."/>
            <person name="Lubbers R.J."/>
            <person name="Gomes A.C."/>
            <person name="Makela M.R."/>
            <person name="Stajich J."/>
            <person name="Grigoriev I.V."/>
            <person name="Mortensen U.H."/>
            <person name="De Vries R.P."/>
            <person name="Baker S.E."/>
            <person name="Andersen M.R."/>
        </authorList>
    </citation>
    <scope>NUCLEOTIDE SEQUENCE [LARGE SCALE GENOMIC DNA]</scope>
    <source>
        <strain evidence="2 3">CBS 588.65</strain>
    </source>
</reference>
<name>A0ABR4GWU9_9EURO</name>
<dbReference type="EMBL" id="JBFXLT010000134">
    <property type="protein sequence ID" value="KAL2807668.1"/>
    <property type="molecule type" value="Genomic_DNA"/>
</dbReference>